<dbReference type="InterPro" id="IPR013785">
    <property type="entry name" value="Aldolase_TIM"/>
</dbReference>
<dbReference type="EMBL" id="JBHTOC010000009">
    <property type="protein sequence ID" value="MFD1430030.1"/>
    <property type="molecule type" value="Genomic_DNA"/>
</dbReference>
<reference evidence="5" key="1">
    <citation type="journal article" date="2019" name="Int. J. Syst. Evol. Microbiol.">
        <title>The Global Catalogue of Microorganisms (GCM) 10K type strain sequencing project: providing services to taxonomists for standard genome sequencing and annotation.</title>
        <authorList>
            <consortium name="The Broad Institute Genomics Platform"/>
            <consortium name="The Broad Institute Genome Sequencing Center for Infectious Disease"/>
            <person name="Wu L."/>
            <person name="Ma J."/>
        </authorList>
    </citation>
    <scope>NUCLEOTIDE SEQUENCE [LARGE SCALE GENOMIC DNA]</scope>
    <source>
        <strain evidence="5">CCM 8980</strain>
    </source>
</reference>
<proteinExistence type="predicted"/>
<evidence type="ECO:0000256" key="1">
    <source>
        <dbReference type="ARBA" id="ARBA00022630"/>
    </source>
</evidence>
<evidence type="ECO:0000313" key="5">
    <source>
        <dbReference type="Proteomes" id="UP001597196"/>
    </source>
</evidence>
<evidence type="ECO:0000256" key="2">
    <source>
        <dbReference type="ARBA" id="ARBA00023002"/>
    </source>
</evidence>
<dbReference type="Gene3D" id="3.20.20.70">
    <property type="entry name" value="Aldolase class I"/>
    <property type="match status" value="1"/>
</dbReference>
<protein>
    <submittedName>
        <fullName evidence="4">NADH-dependent flavin oxidoreductase</fullName>
    </submittedName>
</protein>
<evidence type="ECO:0000259" key="3">
    <source>
        <dbReference type="Pfam" id="PF00724"/>
    </source>
</evidence>
<sequence>MTNNFLNGYQFKNGLTVKNRIVMSPMTTMTSFYNGMVTSDEVNYYATRAGGPGMIITGVANVTALGKGFEGELSVASDDMIPGLARVASAIHQNGTKAILQIFHAGRKSTRKVLRGAQPVSASAIAASYPADSDTPRAMTEAEIETTITAFGEATTRAIKAGFDGVELHGANTYLLQQFFSPNANQRTDQWGGDRAGRMHFALAVIAAVRKAASTATQPFIVGYRLSPEEIETPGIRLADSLFFAEQIRDKVDYLHLSMGSYKRTSLSDKTDTTPILRHFTEITQGHLPLLGVGAIEQPEDADDALRTGADFAVLGRELLREPNWVQKVERGDAASIRTTLSPADMTRLAIPPVMQVYLSTAFKSVMHFTTDAAKPTDYQARLAPMEGFEEKL</sequence>
<keyword evidence="1" id="KW-0285">Flavoprotein</keyword>
<comment type="caution">
    <text evidence="4">The sequence shown here is derived from an EMBL/GenBank/DDBJ whole genome shotgun (WGS) entry which is preliminary data.</text>
</comment>
<dbReference type="PANTHER" id="PTHR43656:SF2">
    <property type="entry name" value="BINDING OXIDOREDUCTASE, PUTATIVE (AFU_ORTHOLOGUE AFUA_2G08260)-RELATED"/>
    <property type="match status" value="1"/>
</dbReference>
<dbReference type="InterPro" id="IPR051799">
    <property type="entry name" value="NADH_flavin_oxidoreductase"/>
</dbReference>
<dbReference type="CDD" id="cd04735">
    <property type="entry name" value="OYE_like_4_FMN"/>
    <property type="match status" value="1"/>
</dbReference>
<evidence type="ECO:0000313" key="4">
    <source>
        <dbReference type="EMBL" id="MFD1430030.1"/>
    </source>
</evidence>
<organism evidence="4 5">
    <name type="scientific">Lacticaseibacillus mingshuiensis</name>
    <dbReference type="NCBI Taxonomy" id="2799574"/>
    <lineage>
        <taxon>Bacteria</taxon>
        <taxon>Bacillati</taxon>
        <taxon>Bacillota</taxon>
        <taxon>Bacilli</taxon>
        <taxon>Lactobacillales</taxon>
        <taxon>Lactobacillaceae</taxon>
        <taxon>Lacticaseibacillus</taxon>
    </lineage>
</organism>
<gene>
    <name evidence="4" type="ORF">ACFQ4P_07190</name>
</gene>
<dbReference type="Pfam" id="PF00724">
    <property type="entry name" value="Oxidored_FMN"/>
    <property type="match status" value="1"/>
</dbReference>
<dbReference type="RefSeq" id="WP_203626481.1">
    <property type="nucleotide sequence ID" value="NZ_BOLQ01000005.1"/>
</dbReference>
<keyword evidence="2" id="KW-0560">Oxidoreductase</keyword>
<name>A0ABW4CGV2_9LACO</name>
<dbReference type="PANTHER" id="PTHR43656">
    <property type="entry name" value="BINDING OXIDOREDUCTASE, PUTATIVE (AFU_ORTHOLOGUE AFUA_2G08260)-RELATED"/>
    <property type="match status" value="1"/>
</dbReference>
<dbReference type="Proteomes" id="UP001597196">
    <property type="component" value="Unassembled WGS sequence"/>
</dbReference>
<feature type="domain" description="NADH:flavin oxidoreductase/NADH oxidase N-terminal" evidence="3">
    <location>
        <begin position="10"/>
        <end position="332"/>
    </location>
</feature>
<keyword evidence="5" id="KW-1185">Reference proteome</keyword>
<dbReference type="InterPro" id="IPR001155">
    <property type="entry name" value="OxRdtase_FMN_N"/>
</dbReference>
<dbReference type="SUPFAM" id="SSF51395">
    <property type="entry name" value="FMN-linked oxidoreductases"/>
    <property type="match status" value="1"/>
</dbReference>
<accession>A0ABW4CGV2</accession>